<dbReference type="GO" id="GO:0006281">
    <property type="term" value="P:DNA repair"/>
    <property type="evidence" value="ECO:0007669"/>
    <property type="project" value="TreeGrafter"/>
</dbReference>
<dbReference type="PANTHER" id="PTHR35369:SF2">
    <property type="entry name" value="BLR3025 PROTEIN"/>
    <property type="match status" value="1"/>
</dbReference>
<organism evidence="2 3">
    <name type="scientific">Pollutimonas harenae</name>
    <dbReference type="NCBI Taxonomy" id="657015"/>
    <lineage>
        <taxon>Bacteria</taxon>
        <taxon>Pseudomonadati</taxon>
        <taxon>Pseudomonadota</taxon>
        <taxon>Betaproteobacteria</taxon>
        <taxon>Burkholderiales</taxon>
        <taxon>Alcaligenaceae</taxon>
        <taxon>Pollutimonas</taxon>
    </lineage>
</organism>
<name>A0A853H2A9_9BURK</name>
<dbReference type="EMBL" id="JACCEV010000002">
    <property type="protein sequence ID" value="NYT85939.1"/>
    <property type="molecule type" value="Genomic_DNA"/>
</dbReference>
<evidence type="ECO:0000256" key="1">
    <source>
        <dbReference type="ARBA" id="ARBA00022763"/>
    </source>
</evidence>
<dbReference type="SUPFAM" id="SSF56672">
    <property type="entry name" value="DNA/RNA polymerases"/>
    <property type="match status" value="1"/>
</dbReference>
<keyword evidence="3" id="KW-1185">Reference proteome</keyword>
<evidence type="ECO:0000313" key="3">
    <source>
        <dbReference type="Proteomes" id="UP000554144"/>
    </source>
</evidence>
<comment type="caution">
    <text evidence="2">The sequence shown here is derived from an EMBL/GenBank/DDBJ whole genome shotgun (WGS) entry which is preliminary data.</text>
</comment>
<sequence length="452" mass="51347">MSLWISLYLPAPKPNTDTPQPSTKESMAALVQTRRQAAQCLALGMLQYTPNVALYQDNAIVLDVGASLSLFRGPRAMLRHLHQTLQNMKIHACSGMAPTALGSWILAIQARHVWRHCLRLETLQRRLQTLPVQVLPAALPYAQWLDGLACHTLAQLRRLPRAGLQQRSNPQLLQELDAAYGDALQHFNWFQAPCTFAQRHDLDERLEHSHALLAYAGRLIEQLCGWLQAQQKAARMLEFHFHHEKGRHAQAPTSLFLHFSDPVWIPGDFYSVLKEQLDALHLPAGVIALELFVNEVSDRPALSASLFPEPAQWLRQEHRLLDLLRARLGPDAVLQAQPVADYRPEFANHWAPVTDAPAQSSCIPPLLPEQTRPFWLLPTAVALQTVNNRPVYLGSPLRLVQGPERLETGWWGDAGHERRDYFIAQHQHGNYYWVYRQRETPAPSWFLHGLFA</sequence>
<proteinExistence type="predicted"/>
<dbReference type="OrthoDB" id="625722at2"/>
<dbReference type="InterPro" id="IPR050356">
    <property type="entry name" value="SulA_CellDiv_inhibitor"/>
</dbReference>
<dbReference type="Proteomes" id="UP000554144">
    <property type="component" value="Unassembled WGS sequence"/>
</dbReference>
<reference evidence="2 3" key="1">
    <citation type="submission" date="2020-07" db="EMBL/GenBank/DDBJ databases">
        <title>Taxonomic revisions and descriptions of new bacterial species based on genomic comparisons in the high-G+C-content subgroup of the family Alcaligenaceae.</title>
        <authorList>
            <person name="Szabo A."/>
            <person name="Felfoldi T."/>
        </authorList>
    </citation>
    <scope>NUCLEOTIDE SEQUENCE [LARGE SCALE GENOMIC DNA]</scope>
    <source>
        <strain evidence="2 3">DSM 25667</strain>
    </source>
</reference>
<dbReference type="InterPro" id="IPR043502">
    <property type="entry name" value="DNA/RNA_pol_sf"/>
</dbReference>
<accession>A0A853H2A9</accession>
<evidence type="ECO:0000313" key="2">
    <source>
        <dbReference type="EMBL" id="NYT85939.1"/>
    </source>
</evidence>
<dbReference type="PANTHER" id="PTHR35369">
    <property type="entry name" value="BLR3025 PROTEIN-RELATED"/>
    <property type="match status" value="1"/>
</dbReference>
<dbReference type="RefSeq" id="WP_130039481.1">
    <property type="nucleotide sequence ID" value="NZ_JACCEV010000002.1"/>
</dbReference>
<gene>
    <name evidence="2" type="ORF">H0A62_10020</name>
</gene>
<keyword evidence="1" id="KW-0227">DNA damage</keyword>
<dbReference type="CDD" id="cd03468">
    <property type="entry name" value="PolY_like"/>
    <property type="match status" value="1"/>
</dbReference>
<dbReference type="AlphaFoldDB" id="A0A853H2A9"/>
<protein>
    <submittedName>
        <fullName evidence="2">DNA polymerase Y family protein</fullName>
    </submittedName>
</protein>